<dbReference type="InterPro" id="IPR003675">
    <property type="entry name" value="Rce1/LyrA-like_dom"/>
</dbReference>
<sequence>MNYLEIAKNKAKQQPQLPTLETHNQTWKTRLTFIWALVLWQISSALPAITSNRQGHFELWKIGLFLVLFAACVWLSYIWALKFHLIPKINWRYFQLSKISAGFGLMFVSALISSIIMMLTGTNGTENQDIINSIGKVLPPLVFVIMATSAGFFEELIFRVSLFELLFNKWPKVAAIFAWALFTAAHRPTDFASFMTYGLMSLVLTGLYAKYRNFYLNLSVHFLWNALGMVGFFLTK</sequence>
<keyword evidence="5" id="KW-1185">Reference proteome</keyword>
<feature type="transmembrane region" description="Helical" evidence="2">
    <location>
        <begin position="140"/>
        <end position="158"/>
    </location>
</feature>
<evidence type="ECO:0000256" key="2">
    <source>
        <dbReference type="SAM" id="Phobius"/>
    </source>
</evidence>
<organism evidence="4 5">
    <name type="scientific">Pseudolactococcus laudensis</name>
    <dbReference type="NCBI Taxonomy" id="1494461"/>
    <lineage>
        <taxon>Bacteria</taxon>
        <taxon>Bacillati</taxon>
        <taxon>Bacillota</taxon>
        <taxon>Bacilli</taxon>
        <taxon>Lactobacillales</taxon>
        <taxon>Streptococcaceae</taxon>
        <taxon>Pseudolactococcus</taxon>
    </lineage>
</organism>
<proteinExistence type="inferred from homology"/>
<dbReference type="Pfam" id="PF02517">
    <property type="entry name" value="Rce1-like"/>
    <property type="match status" value="1"/>
</dbReference>
<dbReference type="GO" id="GO:0008237">
    <property type="term" value="F:metallopeptidase activity"/>
    <property type="evidence" value="ECO:0007669"/>
    <property type="project" value="UniProtKB-KW"/>
</dbReference>
<dbReference type="AlphaFoldDB" id="A0A7V8SIW2"/>
<evidence type="ECO:0000313" key="5">
    <source>
        <dbReference type="Proteomes" id="UP000530186"/>
    </source>
</evidence>
<feature type="transmembrane region" description="Helical" evidence="2">
    <location>
        <begin position="214"/>
        <end position="234"/>
    </location>
</feature>
<dbReference type="GO" id="GO:0005886">
    <property type="term" value="C:plasma membrane"/>
    <property type="evidence" value="ECO:0007669"/>
    <property type="project" value="UniProtKB-SubCell"/>
</dbReference>
<dbReference type="RefSeq" id="WP_180745611.1">
    <property type="nucleotide sequence ID" value="NZ_CBCRWQ010000023.1"/>
</dbReference>
<keyword evidence="4" id="KW-0482">Metalloprotease</keyword>
<dbReference type="GO" id="GO:0006508">
    <property type="term" value="P:proteolysis"/>
    <property type="evidence" value="ECO:0007669"/>
    <property type="project" value="UniProtKB-KW"/>
</dbReference>
<evidence type="ECO:0000256" key="1">
    <source>
        <dbReference type="ARBA" id="ARBA00009067"/>
    </source>
</evidence>
<comment type="caution">
    <text evidence="4">The sequence shown here is derived from an EMBL/GenBank/DDBJ whole genome shotgun (WGS) entry which is preliminary data.</text>
</comment>
<feature type="transmembrane region" description="Helical" evidence="2">
    <location>
        <begin position="31"/>
        <end position="50"/>
    </location>
</feature>
<keyword evidence="2" id="KW-0812">Transmembrane</keyword>
<name>A0A7V8SIW2_9LACT</name>
<keyword evidence="2" id="KW-1133">Transmembrane helix</keyword>
<accession>A0A7V8SIW2</accession>
<feature type="transmembrane region" description="Helical" evidence="2">
    <location>
        <begin position="170"/>
        <end position="185"/>
    </location>
</feature>
<dbReference type="GO" id="GO:0004175">
    <property type="term" value="F:endopeptidase activity"/>
    <property type="evidence" value="ECO:0007669"/>
    <property type="project" value="UniProtKB-ARBA"/>
</dbReference>
<dbReference type="EMBL" id="JACBNY010000001">
    <property type="protein sequence ID" value="MBA0015719.1"/>
    <property type="molecule type" value="Genomic_DNA"/>
</dbReference>
<protein>
    <submittedName>
        <fullName evidence="4">CPBP family intramembrane metalloprotease</fullName>
    </submittedName>
</protein>
<reference evidence="4 5" key="1">
    <citation type="submission" date="2020-07" db="EMBL/GenBank/DDBJ databases">
        <authorList>
            <person name="Hilgarth M."/>
            <person name="Werum V."/>
            <person name="Vogel R.F."/>
        </authorList>
    </citation>
    <scope>NUCLEOTIDE SEQUENCE [LARGE SCALE GENOMIC DNA]</scope>
    <source>
        <strain evidence="4 5">DSM 28961</strain>
    </source>
</reference>
<dbReference type="Proteomes" id="UP000530186">
    <property type="component" value="Unassembled WGS sequence"/>
</dbReference>
<dbReference type="GeneID" id="303194066"/>
<feature type="transmembrane region" description="Helical" evidence="2">
    <location>
        <begin position="101"/>
        <end position="120"/>
    </location>
</feature>
<dbReference type="GO" id="GO:0080120">
    <property type="term" value="P:CAAX-box protein maturation"/>
    <property type="evidence" value="ECO:0007669"/>
    <property type="project" value="UniProtKB-ARBA"/>
</dbReference>
<gene>
    <name evidence="4" type="ORF">HZR21_00915</name>
</gene>
<comment type="similarity">
    <text evidence="1">Belongs to the UPF0177 family.</text>
</comment>
<keyword evidence="4" id="KW-0378">Hydrolase</keyword>
<feature type="transmembrane region" description="Helical" evidence="2">
    <location>
        <begin position="191"/>
        <end position="209"/>
    </location>
</feature>
<evidence type="ECO:0000313" key="4">
    <source>
        <dbReference type="EMBL" id="MBA0015719.1"/>
    </source>
</evidence>
<feature type="domain" description="CAAX prenyl protease 2/Lysostaphin resistance protein A-like" evidence="3">
    <location>
        <begin position="139"/>
        <end position="227"/>
    </location>
</feature>
<feature type="transmembrane region" description="Helical" evidence="2">
    <location>
        <begin position="62"/>
        <end position="80"/>
    </location>
</feature>
<evidence type="ECO:0000259" key="3">
    <source>
        <dbReference type="Pfam" id="PF02517"/>
    </source>
</evidence>
<keyword evidence="4" id="KW-0645">Protease</keyword>
<keyword evidence="2" id="KW-0472">Membrane</keyword>